<sequence>MDHNESNECCQRHQIRQNCFEWNGICRFSKAFCLLISLAFLTLIANLSNISERFFFDILNSKQTIYPCVQHIGQLTCPLLSTPDFKRAVSVQKRGLVEVLLEDGQLDLKQMWMLIPQHFNKIWKDQLRVGHTVDAERNLINLYPECRLIAADPSAEINANLTREIGGTFVHAAVGGKTATKQPVHDPDTLFANYTHQQFFRSLDTLIRSGRFALMNTDMFTKQAPLHLFLRMFFVNIVEERCTRKFIC</sequence>
<reference evidence="3" key="1">
    <citation type="submission" date="2022-11" db="UniProtKB">
        <authorList>
            <consortium name="WormBaseParasite"/>
        </authorList>
    </citation>
    <scope>IDENTIFICATION</scope>
</reference>
<evidence type="ECO:0000256" key="1">
    <source>
        <dbReference type="SAM" id="Phobius"/>
    </source>
</evidence>
<keyword evidence="1" id="KW-0472">Membrane</keyword>
<name>A0A914H647_GLORO</name>
<evidence type="ECO:0000313" key="2">
    <source>
        <dbReference type="Proteomes" id="UP000887572"/>
    </source>
</evidence>
<accession>A0A914H647</accession>
<keyword evidence="2" id="KW-1185">Reference proteome</keyword>
<keyword evidence="1" id="KW-0812">Transmembrane</keyword>
<dbReference type="Proteomes" id="UP000887572">
    <property type="component" value="Unplaced"/>
</dbReference>
<dbReference type="AlphaFoldDB" id="A0A914H647"/>
<proteinExistence type="predicted"/>
<dbReference type="PANTHER" id="PTHR22989">
    <property type="entry name" value="UNCHARACTERIZED DUF13 C.ELEGANS"/>
    <property type="match status" value="1"/>
</dbReference>
<feature type="transmembrane region" description="Helical" evidence="1">
    <location>
        <begin position="28"/>
        <end position="47"/>
    </location>
</feature>
<organism evidence="2 3">
    <name type="scientific">Globodera rostochiensis</name>
    <name type="common">Golden nematode worm</name>
    <name type="synonym">Heterodera rostochiensis</name>
    <dbReference type="NCBI Taxonomy" id="31243"/>
    <lineage>
        <taxon>Eukaryota</taxon>
        <taxon>Metazoa</taxon>
        <taxon>Ecdysozoa</taxon>
        <taxon>Nematoda</taxon>
        <taxon>Chromadorea</taxon>
        <taxon>Rhabditida</taxon>
        <taxon>Tylenchina</taxon>
        <taxon>Tylenchomorpha</taxon>
        <taxon>Tylenchoidea</taxon>
        <taxon>Heteroderidae</taxon>
        <taxon>Heteroderinae</taxon>
        <taxon>Globodera</taxon>
    </lineage>
</organism>
<dbReference type="PANTHER" id="PTHR22989:SF3">
    <property type="entry name" value="METHYLTRANSFERASE FKBM DOMAIN-CONTAINING PROTEIN"/>
    <property type="match status" value="1"/>
</dbReference>
<keyword evidence="1" id="KW-1133">Transmembrane helix</keyword>
<dbReference type="WBParaSite" id="Gr19_v10_g14174.t1">
    <property type="protein sequence ID" value="Gr19_v10_g14174.t1"/>
    <property type="gene ID" value="Gr19_v10_g14174"/>
</dbReference>
<protein>
    <submittedName>
        <fullName evidence="3">Uncharacterized protein</fullName>
    </submittedName>
</protein>
<evidence type="ECO:0000313" key="3">
    <source>
        <dbReference type="WBParaSite" id="Gr19_v10_g14174.t1"/>
    </source>
</evidence>